<comment type="caution">
    <text evidence="2">The sequence shown here is derived from an EMBL/GenBank/DDBJ whole genome shotgun (WGS) entry which is preliminary data.</text>
</comment>
<sequence length="74" mass="7788">MWSTPSDGPSAIPALPQADSEPGPSLRLHASSYGAHAAIVIDRASLVAIGPASIVELPLAWLERASIDVERSWQ</sequence>
<organism evidence="2 3">
    <name type="scientific">Massilia atriviolacea</name>
    <dbReference type="NCBI Taxonomy" id="2495579"/>
    <lineage>
        <taxon>Bacteria</taxon>
        <taxon>Pseudomonadati</taxon>
        <taxon>Pseudomonadota</taxon>
        <taxon>Betaproteobacteria</taxon>
        <taxon>Burkholderiales</taxon>
        <taxon>Oxalobacteraceae</taxon>
        <taxon>Telluria group</taxon>
        <taxon>Massilia</taxon>
    </lineage>
</organism>
<evidence type="ECO:0000313" key="3">
    <source>
        <dbReference type="Proteomes" id="UP000278085"/>
    </source>
</evidence>
<evidence type="ECO:0000313" key="2">
    <source>
        <dbReference type="EMBL" id="RSZ58177.1"/>
    </source>
</evidence>
<name>A0A430HKU2_9BURK</name>
<dbReference type="Proteomes" id="UP000278085">
    <property type="component" value="Unassembled WGS sequence"/>
</dbReference>
<accession>A0A430HKU2</accession>
<protein>
    <submittedName>
        <fullName evidence="2">Uncharacterized protein</fullName>
    </submittedName>
</protein>
<evidence type="ECO:0000256" key="1">
    <source>
        <dbReference type="SAM" id="MobiDB-lite"/>
    </source>
</evidence>
<reference evidence="2 3" key="1">
    <citation type="submission" date="2018-12" db="EMBL/GenBank/DDBJ databases">
        <authorList>
            <person name="Yang E."/>
        </authorList>
    </citation>
    <scope>NUCLEOTIDE SEQUENCE [LARGE SCALE GENOMIC DNA]</scope>
    <source>
        <strain evidence="2 3">SOD</strain>
    </source>
</reference>
<proteinExistence type="predicted"/>
<keyword evidence="3" id="KW-1185">Reference proteome</keyword>
<feature type="region of interest" description="Disordered" evidence="1">
    <location>
        <begin position="1"/>
        <end position="23"/>
    </location>
</feature>
<dbReference type="RefSeq" id="WP_126074750.1">
    <property type="nucleotide sequence ID" value="NZ_CP051166.1"/>
</dbReference>
<dbReference type="AlphaFoldDB" id="A0A430HKU2"/>
<dbReference type="EMBL" id="RXLQ01000007">
    <property type="protein sequence ID" value="RSZ58177.1"/>
    <property type="molecule type" value="Genomic_DNA"/>
</dbReference>
<gene>
    <name evidence="2" type="ORF">EJB06_14505</name>
</gene>